<dbReference type="RefSeq" id="WP_202955945.1">
    <property type="nucleotide sequence ID" value="NZ_JAPCID010000069.1"/>
</dbReference>
<keyword evidence="1" id="KW-0175">Coiled coil</keyword>
<evidence type="ECO:0000313" key="2">
    <source>
        <dbReference type="EMBL" id="MDA0141941.1"/>
    </source>
</evidence>
<organism evidence="2 3">
    <name type="scientific">Solirubrobacter deserti</name>
    <dbReference type="NCBI Taxonomy" id="2282478"/>
    <lineage>
        <taxon>Bacteria</taxon>
        <taxon>Bacillati</taxon>
        <taxon>Actinomycetota</taxon>
        <taxon>Thermoleophilia</taxon>
        <taxon>Solirubrobacterales</taxon>
        <taxon>Solirubrobacteraceae</taxon>
        <taxon>Solirubrobacter</taxon>
    </lineage>
</organism>
<protein>
    <recommendedName>
        <fullName evidence="4">Flagellar assembly protein FliH/Type III secretion system HrpE domain-containing protein</fullName>
    </recommendedName>
</protein>
<name>A0ABT4RTN5_9ACTN</name>
<evidence type="ECO:0000313" key="3">
    <source>
        <dbReference type="Proteomes" id="UP001147700"/>
    </source>
</evidence>
<keyword evidence="3" id="KW-1185">Reference proteome</keyword>
<sequence>MSGVTIPLRVIAGAATAAELAAARDRFLAGRRVRVQTACAARSASTAMERLAARREAVGRCAPPRLRAAADAALARAVSAPTRVATRDALAAVEALEQAEERAALARAEQELVLARLVNALPEGMVPGTQARRTADGTLSVRTSYAGGQVDINLAADGRALALDMAASGVHELQTSAGALVGCEAELALSRRMAETWRRAGIDVAVAEPEAPAGRAAHAAGRGAGR</sequence>
<gene>
    <name evidence="2" type="ORF">OJ962_30930</name>
</gene>
<reference evidence="2" key="1">
    <citation type="submission" date="2022-10" db="EMBL/GenBank/DDBJ databases">
        <title>The WGS of Solirubrobacter sp. CPCC 204708.</title>
        <authorList>
            <person name="Jiang Z."/>
        </authorList>
    </citation>
    <scope>NUCLEOTIDE SEQUENCE</scope>
    <source>
        <strain evidence="2">CPCC 204708</strain>
    </source>
</reference>
<evidence type="ECO:0008006" key="4">
    <source>
        <dbReference type="Google" id="ProtNLM"/>
    </source>
</evidence>
<proteinExistence type="predicted"/>
<comment type="caution">
    <text evidence="2">The sequence shown here is derived from an EMBL/GenBank/DDBJ whole genome shotgun (WGS) entry which is preliminary data.</text>
</comment>
<accession>A0ABT4RTN5</accession>
<feature type="coiled-coil region" evidence="1">
    <location>
        <begin position="89"/>
        <end position="116"/>
    </location>
</feature>
<dbReference type="Proteomes" id="UP001147700">
    <property type="component" value="Unassembled WGS sequence"/>
</dbReference>
<evidence type="ECO:0000256" key="1">
    <source>
        <dbReference type="SAM" id="Coils"/>
    </source>
</evidence>
<dbReference type="EMBL" id="JAPCID010000069">
    <property type="protein sequence ID" value="MDA0141941.1"/>
    <property type="molecule type" value="Genomic_DNA"/>
</dbReference>